<comment type="caution">
    <text evidence="1">The sequence shown here is derived from an EMBL/GenBank/DDBJ whole genome shotgun (WGS) entry which is preliminary data.</text>
</comment>
<dbReference type="Proteomes" id="UP000306102">
    <property type="component" value="Unassembled WGS sequence"/>
</dbReference>
<accession>A0A4S4E773</accession>
<dbReference type="EMBL" id="SDRB02006938">
    <property type="protein sequence ID" value="THG11899.1"/>
    <property type="molecule type" value="Genomic_DNA"/>
</dbReference>
<reference evidence="1 2" key="1">
    <citation type="journal article" date="2018" name="Proc. Natl. Acad. Sci. U.S.A.">
        <title>Draft genome sequence of Camellia sinensis var. sinensis provides insights into the evolution of the tea genome and tea quality.</title>
        <authorList>
            <person name="Wei C."/>
            <person name="Yang H."/>
            <person name="Wang S."/>
            <person name="Zhao J."/>
            <person name="Liu C."/>
            <person name="Gao L."/>
            <person name="Xia E."/>
            <person name="Lu Y."/>
            <person name="Tai Y."/>
            <person name="She G."/>
            <person name="Sun J."/>
            <person name="Cao H."/>
            <person name="Tong W."/>
            <person name="Gao Q."/>
            <person name="Li Y."/>
            <person name="Deng W."/>
            <person name="Jiang X."/>
            <person name="Wang W."/>
            <person name="Chen Q."/>
            <person name="Zhang S."/>
            <person name="Li H."/>
            <person name="Wu J."/>
            <person name="Wang P."/>
            <person name="Li P."/>
            <person name="Shi C."/>
            <person name="Zheng F."/>
            <person name="Jian J."/>
            <person name="Huang B."/>
            <person name="Shan D."/>
            <person name="Shi M."/>
            <person name="Fang C."/>
            <person name="Yue Y."/>
            <person name="Li F."/>
            <person name="Li D."/>
            <person name="Wei S."/>
            <person name="Han B."/>
            <person name="Jiang C."/>
            <person name="Yin Y."/>
            <person name="Xia T."/>
            <person name="Zhang Z."/>
            <person name="Bennetzen J.L."/>
            <person name="Zhao S."/>
            <person name="Wan X."/>
        </authorList>
    </citation>
    <scope>NUCLEOTIDE SEQUENCE [LARGE SCALE GENOMIC DNA]</scope>
    <source>
        <strain evidence="2">cv. Shuchazao</strain>
        <tissue evidence="1">Leaf</tissue>
    </source>
</reference>
<keyword evidence="2" id="KW-1185">Reference proteome</keyword>
<evidence type="ECO:0000313" key="2">
    <source>
        <dbReference type="Proteomes" id="UP000306102"/>
    </source>
</evidence>
<sequence>MMGGDNSADGFQKPRPVLGDVTNRLGKRALLLLSGESGNKFGDGHGKHVDEKEGDSLFTQKVCQGVENIVKEKCGIRCIVNDNDKGKKACVSPRPCSEINSLRGNIIISGISKITSEVKELNSFGASLHLGKSNAVVDNVVEVVDASRDNCVSSISMPMVPGSCVGVEQNCINNDIIQDDLRGEELVSHACRKDCKHIIGADNFTLGKNGSVECSILPESQGSGSFKLENCIGLKGDGIANSSANVDSIKACSCSFCLKAAYILSDLHYQDMKGRIAALKKSQKEASIMVQRSCRDKGVDKHSQGNCPKYSKLESNLMGQWKSLFLHMEDIFVREGSQLLGFKEKCGLSFLIWYQNLVGPVTGVPFTRRVLAVCQEWYLEIDNLSDLRSTMLKDKIENRMQSKLAAFPSMSFCFTGGRQSRLGRPPDLYTYLHSAATNSITELNSCLSEGIINTFTPVRPWIWIAATSQPIAATLGAIVVTEDPRHLAHHRRLQLWLPLMPQQLRQPQLHFSLISATSIVSPKPPILTTTIMEAAATHLHS</sequence>
<dbReference type="AlphaFoldDB" id="A0A4S4E773"/>
<dbReference type="PANTHER" id="PTHR33924">
    <property type="entry name" value="CATION-TRANSPORTING ATPASE"/>
    <property type="match status" value="1"/>
</dbReference>
<dbReference type="PANTHER" id="PTHR33924:SF1">
    <property type="entry name" value="DNA-DIRECTED RNA POLYMERASE SUBUNIT BETA"/>
    <property type="match status" value="1"/>
</dbReference>
<evidence type="ECO:0000313" key="1">
    <source>
        <dbReference type="EMBL" id="THG11899.1"/>
    </source>
</evidence>
<protein>
    <submittedName>
        <fullName evidence="1">Uncharacterized protein</fullName>
    </submittedName>
</protein>
<organism evidence="1 2">
    <name type="scientific">Camellia sinensis var. sinensis</name>
    <name type="common">China tea</name>
    <dbReference type="NCBI Taxonomy" id="542762"/>
    <lineage>
        <taxon>Eukaryota</taxon>
        <taxon>Viridiplantae</taxon>
        <taxon>Streptophyta</taxon>
        <taxon>Embryophyta</taxon>
        <taxon>Tracheophyta</taxon>
        <taxon>Spermatophyta</taxon>
        <taxon>Magnoliopsida</taxon>
        <taxon>eudicotyledons</taxon>
        <taxon>Gunneridae</taxon>
        <taxon>Pentapetalae</taxon>
        <taxon>asterids</taxon>
        <taxon>Ericales</taxon>
        <taxon>Theaceae</taxon>
        <taxon>Camellia</taxon>
    </lineage>
</organism>
<proteinExistence type="predicted"/>
<name>A0A4S4E773_CAMSN</name>
<gene>
    <name evidence="1" type="ORF">TEA_012563</name>
</gene>